<evidence type="ECO:0000313" key="2">
    <source>
        <dbReference type="Proteomes" id="UP001438008"/>
    </source>
</evidence>
<dbReference type="RefSeq" id="WP_349163240.1">
    <property type="nucleotide sequence ID" value="NZ_JBBMFE010000001.1"/>
</dbReference>
<comment type="caution">
    <text evidence="1">The sequence shown here is derived from an EMBL/GenBank/DDBJ whole genome shotgun (WGS) entry which is preliminary data.</text>
</comment>
<accession>A0ABV1FDK3</accession>
<reference evidence="1 2" key="1">
    <citation type="submission" date="2024-03" db="EMBL/GenBank/DDBJ databases">
        <title>Human intestinal bacterial collection.</title>
        <authorList>
            <person name="Pauvert C."/>
            <person name="Hitch T.C.A."/>
            <person name="Clavel T."/>
        </authorList>
    </citation>
    <scope>NUCLEOTIDE SEQUENCE [LARGE SCALE GENOMIC DNA]</scope>
    <source>
        <strain evidence="1 2">CLA-AA-H132</strain>
    </source>
</reference>
<sequence>MREKRIALAVCLVLLLISSVWLIRFPVPASALDSQVLTVKKAEKLMKSLTPVEGEKRLLTGLYFADGELPCDVESRTWYIPVDMDNSAWESGSFTGADGVELYLLDNPLLDDKQEAVKTGKAYRLLAVKGGNYEIVQVVFSGLPMISLTTDSGEEIRYDEIYGTMRFYAADTKENWVTESVMSAHIRGGSSRLNPKKSYKMTLYRQNQIGAGTLRKNKLSFLGMRTDDEWLLYAMYSEDSKVRDKLSQDIWNESGALGIESTGFYGYHMEYIEVFQNGEYRGIYGLMEPVDYKQLGLTKENGKNPEEYLYKQKDPEVYELKGNHSADDEAHREVLDTYLAYLGADDETFAAHIGELIDVDNALDVWLYLQAVIGMDNIQRNIFYPAVCADDRYQIRFMPWDMDYTWGNVHDFDAGNRTRFSEDILTMRIAWKIGDRLVKLDVDDARAKVTARWKELRESVYSDGWLCEHIDTYAHSVVDSGAFERDQAIWENGGHNSDYESLKELACARMAFLDEQMADPLSYLDLEEYVE</sequence>
<gene>
    <name evidence="1" type="ORF">WMO29_00055</name>
</gene>
<dbReference type="EMBL" id="JBBMFE010000001">
    <property type="protein sequence ID" value="MEQ2470900.1"/>
    <property type="molecule type" value="Genomic_DNA"/>
</dbReference>
<organism evidence="1 2">
    <name type="scientific">Laedolimicola intestinihominis</name>
    <dbReference type="NCBI Taxonomy" id="3133166"/>
    <lineage>
        <taxon>Bacteria</taxon>
        <taxon>Bacillati</taxon>
        <taxon>Bacillota</taxon>
        <taxon>Clostridia</taxon>
        <taxon>Lachnospirales</taxon>
        <taxon>Lachnospiraceae</taxon>
        <taxon>Laedolimicola</taxon>
    </lineage>
</organism>
<keyword evidence="2" id="KW-1185">Reference proteome</keyword>
<dbReference type="Proteomes" id="UP001438008">
    <property type="component" value="Unassembled WGS sequence"/>
</dbReference>
<keyword evidence="1" id="KW-0418">Kinase</keyword>
<keyword evidence="1" id="KW-0808">Transferase</keyword>
<dbReference type="InterPro" id="IPR014867">
    <property type="entry name" value="Spore_coat_CotH_CotH2/3/7"/>
</dbReference>
<protein>
    <submittedName>
        <fullName evidence="1">CotH kinase family protein</fullName>
    </submittedName>
</protein>
<evidence type="ECO:0000313" key="1">
    <source>
        <dbReference type="EMBL" id="MEQ2470900.1"/>
    </source>
</evidence>
<proteinExistence type="predicted"/>
<name>A0ABV1FDK3_9FIRM</name>
<dbReference type="Pfam" id="PF08757">
    <property type="entry name" value="CotH"/>
    <property type="match status" value="1"/>
</dbReference>
<dbReference type="GO" id="GO:0016301">
    <property type="term" value="F:kinase activity"/>
    <property type="evidence" value="ECO:0007669"/>
    <property type="project" value="UniProtKB-KW"/>
</dbReference>